<accession>A0ABZ0VZB1</accession>
<dbReference type="EMBL" id="CP139960">
    <property type="protein sequence ID" value="WQD36368.1"/>
    <property type="molecule type" value="Genomic_DNA"/>
</dbReference>
<dbReference type="RefSeq" id="WP_245957652.1">
    <property type="nucleotide sequence ID" value="NZ_CP139960.1"/>
</dbReference>
<reference evidence="1 2" key="1">
    <citation type="submission" date="2023-12" db="EMBL/GenBank/DDBJ databases">
        <title>Genome sequencing and assembly of bacterial species from a model synthetic community.</title>
        <authorList>
            <person name="Hogle S.L."/>
        </authorList>
    </citation>
    <scope>NUCLEOTIDE SEQUENCE [LARGE SCALE GENOMIC DNA]</scope>
    <source>
        <strain evidence="1 2">HAMBI_3031</strain>
    </source>
</reference>
<evidence type="ECO:0000313" key="2">
    <source>
        <dbReference type="Proteomes" id="UP001325680"/>
    </source>
</evidence>
<sequence length="396" mass="46559">MKHLLIILSFALLPFCLWAGERNVSFDFYGDRLSFVFNDRQFVNFNEKGFTDASIQEFYDQSLRADYNNVFTMLANYRQNQKADDWLFYQLVRKTAEQISPKAENYLRYTLYKWYFMVHSGYGTMLSQNNGRLLFYIQCDENIYNIPYRLKGGKQYVCLNYHDYGSNIDFDKEPFHPVALNLPAYTRIFSYKIARLPNFSESDYVDKKLQFTYNASEYNFKIKINPQIKNLFNNYPAVEYKDFINIPVSNATYQSLIQLIKKQLRGLNTKAGIDYIMHFTRYAFAFDADTQSYGSEKRLSPEQTLLSPYSDCEDRVGLFFFLVKEIYNLPMIVLAYPKHVTIAVKFDKPVGNTIEYNGAKYSVCEPTPQRMELRIGELLPELKNAHFKVAYAYSPN</sequence>
<gene>
    <name evidence="1" type="ORF">U0035_11900</name>
</gene>
<evidence type="ECO:0008006" key="3">
    <source>
        <dbReference type="Google" id="ProtNLM"/>
    </source>
</evidence>
<dbReference type="Proteomes" id="UP001325680">
    <property type="component" value="Chromosome"/>
</dbReference>
<evidence type="ECO:0000313" key="1">
    <source>
        <dbReference type="EMBL" id="WQD36368.1"/>
    </source>
</evidence>
<protein>
    <recommendedName>
        <fullName evidence="3">Transglutaminase-like domain-containing protein</fullName>
    </recommendedName>
</protein>
<name>A0ABZ0VZB1_9BACT</name>
<proteinExistence type="predicted"/>
<keyword evidence="2" id="KW-1185">Reference proteome</keyword>
<organism evidence="1 2">
    <name type="scientific">Niabella yanshanensis</name>
    <dbReference type="NCBI Taxonomy" id="577386"/>
    <lineage>
        <taxon>Bacteria</taxon>
        <taxon>Pseudomonadati</taxon>
        <taxon>Bacteroidota</taxon>
        <taxon>Chitinophagia</taxon>
        <taxon>Chitinophagales</taxon>
        <taxon>Chitinophagaceae</taxon>
        <taxon>Niabella</taxon>
    </lineage>
</organism>